<evidence type="ECO:0000259" key="1">
    <source>
        <dbReference type="PROSITE" id="PS50862"/>
    </source>
</evidence>
<reference evidence="2 3" key="1">
    <citation type="submission" date="2017-11" db="EMBL/GenBank/DDBJ databases">
        <title>Evolution of Phototrophy in the Chloroflexi Phylum Driven by Horizontal Gene Transfer.</title>
        <authorList>
            <person name="Ward L.M."/>
            <person name="Hemp J."/>
            <person name="Shih P.M."/>
            <person name="Mcglynn S.E."/>
            <person name="Fischer W."/>
        </authorList>
    </citation>
    <scope>NUCLEOTIDE SEQUENCE [LARGE SCALE GENOMIC DNA]</scope>
    <source>
        <strain evidence="2">JP3_13</strain>
    </source>
</reference>
<dbReference type="AlphaFoldDB" id="A0A2M8PGP2"/>
<sequence>MTNSTFSRPHGFYDRTAAESAAAAHIAAQLQNTLARFGYQRLETPFVEYADLFLTKSGDDAVNRLFTFELYGRLLCLRSEFTPSAARMYVERYQHAPKPLRWQFAGEVFRYETPQRNHSRQFTMVGTELIGAAGASADAETLGMAMHALQQLGLQGLRLVIGHVGLLAQLIEPFNLDRRLRRFVLRQVENLRRPGRGRAYVEAQLAKLYGDLPDSEPSSAFPAEALAADSDKLGRALQLLLESADLGTTGVGRSSTDIAKRLLTKQRRASQHADLMQALDFLEQLCALDGAPAQVLPALERLIAPGQTIGRALFDELRA</sequence>
<dbReference type="GO" id="GO:0005737">
    <property type="term" value="C:cytoplasm"/>
    <property type="evidence" value="ECO:0007669"/>
    <property type="project" value="InterPro"/>
</dbReference>
<dbReference type="PROSITE" id="PS50862">
    <property type="entry name" value="AA_TRNA_LIGASE_II"/>
    <property type="match status" value="1"/>
</dbReference>
<dbReference type="InterPro" id="IPR045864">
    <property type="entry name" value="aa-tRNA-synth_II/BPL/LPL"/>
</dbReference>
<name>A0A2M8PGP2_9CHLR</name>
<feature type="non-terminal residue" evidence="2">
    <location>
        <position position="319"/>
    </location>
</feature>
<dbReference type="Gene3D" id="3.30.930.10">
    <property type="entry name" value="Bira Bifunctional Protein, Domain 2"/>
    <property type="match status" value="1"/>
</dbReference>
<organism evidence="2 3">
    <name type="scientific">Candidatus Thermofonsia Clade 1 bacterium</name>
    <dbReference type="NCBI Taxonomy" id="2364210"/>
    <lineage>
        <taxon>Bacteria</taxon>
        <taxon>Bacillati</taxon>
        <taxon>Chloroflexota</taxon>
        <taxon>Candidatus Thermofontia</taxon>
        <taxon>Candidatus Thermofonsia Clade 1</taxon>
    </lineage>
</organism>
<dbReference type="InterPro" id="IPR006195">
    <property type="entry name" value="aa-tRNA-synth_II"/>
</dbReference>
<dbReference type="InterPro" id="IPR004516">
    <property type="entry name" value="HisRS/HisZ"/>
</dbReference>
<dbReference type="PANTHER" id="PTHR43707">
    <property type="entry name" value="HISTIDYL-TRNA SYNTHETASE"/>
    <property type="match status" value="1"/>
</dbReference>
<dbReference type="EMBL" id="PGTM01000035">
    <property type="protein sequence ID" value="PJF36710.1"/>
    <property type="molecule type" value="Genomic_DNA"/>
</dbReference>
<dbReference type="GO" id="GO:0006427">
    <property type="term" value="P:histidyl-tRNA aminoacylation"/>
    <property type="evidence" value="ECO:0007669"/>
    <property type="project" value="TreeGrafter"/>
</dbReference>
<dbReference type="PANTHER" id="PTHR43707:SF1">
    <property type="entry name" value="HISTIDINE--TRNA LIGASE, MITOCHONDRIAL-RELATED"/>
    <property type="match status" value="1"/>
</dbReference>
<protein>
    <recommendedName>
        <fullName evidence="1">Aminoacyl-transfer RNA synthetases class-II family profile domain-containing protein</fullName>
    </recommendedName>
</protein>
<dbReference type="GO" id="GO:0004821">
    <property type="term" value="F:histidine-tRNA ligase activity"/>
    <property type="evidence" value="ECO:0007669"/>
    <property type="project" value="TreeGrafter"/>
</dbReference>
<feature type="domain" description="Aminoacyl-transfer RNA synthetases class-II family profile" evidence="1">
    <location>
        <begin position="26"/>
        <end position="239"/>
    </location>
</feature>
<evidence type="ECO:0000313" key="2">
    <source>
        <dbReference type="EMBL" id="PJF36710.1"/>
    </source>
</evidence>
<comment type="caution">
    <text evidence="2">The sequence shown here is derived from an EMBL/GenBank/DDBJ whole genome shotgun (WGS) entry which is preliminary data.</text>
</comment>
<dbReference type="Proteomes" id="UP000229681">
    <property type="component" value="Unassembled WGS sequence"/>
</dbReference>
<dbReference type="SUPFAM" id="SSF55681">
    <property type="entry name" value="Class II aaRS and biotin synthetases"/>
    <property type="match status" value="1"/>
</dbReference>
<proteinExistence type="predicted"/>
<gene>
    <name evidence="2" type="ORF">CUN49_03960</name>
</gene>
<dbReference type="Pfam" id="PF13393">
    <property type="entry name" value="tRNA-synt_His"/>
    <property type="match status" value="1"/>
</dbReference>
<dbReference type="InterPro" id="IPR041715">
    <property type="entry name" value="HisRS-like_core"/>
</dbReference>
<evidence type="ECO:0000313" key="3">
    <source>
        <dbReference type="Proteomes" id="UP000229681"/>
    </source>
</evidence>
<accession>A0A2M8PGP2</accession>